<evidence type="ECO:0000256" key="4">
    <source>
        <dbReference type="ARBA" id="ARBA00022729"/>
    </source>
</evidence>
<keyword evidence="5" id="KW-0378">Hydrolase</keyword>
<evidence type="ECO:0000313" key="9">
    <source>
        <dbReference type="EMBL" id="OWM81840.1"/>
    </source>
</evidence>
<evidence type="ECO:0000256" key="5">
    <source>
        <dbReference type="ARBA" id="ARBA00022801"/>
    </source>
</evidence>
<dbReference type="InterPro" id="IPR017853">
    <property type="entry name" value="GH"/>
</dbReference>
<comment type="catalytic activity">
    <reaction evidence="1">
        <text>Hydrolysis of (1-&gt;3)-beta-D-glucosidic linkages in (1-&gt;3)-beta-D-glucans.</text>
        <dbReference type="EC" id="3.2.1.39"/>
    </reaction>
</comment>
<evidence type="ECO:0000256" key="2">
    <source>
        <dbReference type="ARBA" id="ARBA00008773"/>
    </source>
</evidence>
<keyword evidence="6" id="KW-0326">Glycosidase</keyword>
<evidence type="ECO:0000256" key="3">
    <source>
        <dbReference type="ARBA" id="ARBA00012780"/>
    </source>
</evidence>
<dbReference type="PANTHER" id="PTHR32227">
    <property type="entry name" value="GLUCAN ENDO-1,3-BETA-GLUCOSIDASE BG1-RELATED-RELATED"/>
    <property type="match status" value="1"/>
</dbReference>
<dbReference type="InterPro" id="IPR044965">
    <property type="entry name" value="Glyco_hydro_17_plant"/>
</dbReference>
<reference evidence="10" key="1">
    <citation type="journal article" date="2017" name="Plant J.">
        <title>The pomegranate (Punica granatum L.) genome and the genomics of punicalagin biosynthesis.</title>
        <authorList>
            <person name="Qin G."/>
            <person name="Xu C."/>
            <person name="Ming R."/>
            <person name="Tang H."/>
            <person name="Guyot R."/>
            <person name="Kramer E.M."/>
            <person name="Hu Y."/>
            <person name="Yi X."/>
            <person name="Qi Y."/>
            <person name="Xu X."/>
            <person name="Gao Z."/>
            <person name="Pan H."/>
            <person name="Jian J."/>
            <person name="Tian Y."/>
            <person name="Yue Z."/>
            <person name="Xu Y."/>
        </authorList>
    </citation>
    <scope>NUCLEOTIDE SEQUENCE [LARGE SCALE GENOMIC DNA]</scope>
    <source>
        <strain evidence="10">cv. Dabenzi</strain>
    </source>
</reference>
<dbReference type="SUPFAM" id="SSF51445">
    <property type="entry name" value="(Trans)glycosidases"/>
    <property type="match status" value="1"/>
</dbReference>
<keyword evidence="4 8" id="KW-0732">Signal</keyword>
<evidence type="ECO:0000256" key="1">
    <source>
        <dbReference type="ARBA" id="ARBA00000382"/>
    </source>
</evidence>
<dbReference type="AlphaFoldDB" id="A0A218XAU4"/>
<evidence type="ECO:0000313" key="10">
    <source>
        <dbReference type="Proteomes" id="UP000197138"/>
    </source>
</evidence>
<feature type="signal peptide" evidence="8">
    <location>
        <begin position="1"/>
        <end position="23"/>
    </location>
</feature>
<dbReference type="Proteomes" id="UP000197138">
    <property type="component" value="Unassembled WGS sequence"/>
</dbReference>
<dbReference type="GO" id="GO:0042973">
    <property type="term" value="F:glucan endo-1,3-beta-D-glucosidase activity"/>
    <property type="evidence" value="ECO:0007669"/>
    <property type="project" value="UniProtKB-EC"/>
</dbReference>
<dbReference type="InterPro" id="IPR000490">
    <property type="entry name" value="Glyco_hydro_17"/>
</dbReference>
<gene>
    <name evidence="9" type="ORF">CDL15_Pgr007878</name>
</gene>
<dbReference type="EMBL" id="MTKT01002214">
    <property type="protein sequence ID" value="OWM81840.1"/>
    <property type="molecule type" value="Genomic_DNA"/>
</dbReference>
<name>A0A218XAU4_PUNGR</name>
<dbReference type="EC" id="3.2.1.39" evidence="3"/>
<evidence type="ECO:0000256" key="7">
    <source>
        <dbReference type="RuleBase" id="RU004335"/>
    </source>
</evidence>
<proteinExistence type="inferred from homology"/>
<feature type="chain" id="PRO_5012488138" description="glucan endo-1,3-beta-D-glucosidase" evidence="8">
    <location>
        <begin position="24"/>
        <end position="439"/>
    </location>
</feature>
<dbReference type="Pfam" id="PF00332">
    <property type="entry name" value="Glyco_hydro_17"/>
    <property type="match status" value="1"/>
</dbReference>
<evidence type="ECO:0000256" key="6">
    <source>
        <dbReference type="ARBA" id="ARBA00023295"/>
    </source>
</evidence>
<dbReference type="Gene3D" id="3.20.20.80">
    <property type="entry name" value="Glycosidases"/>
    <property type="match status" value="1"/>
</dbReference>
<accession>A0A218XAU4</accession>
<comment type="similarity">
    <text evidence="2 7">Belongs to the glycosyl hydrolase 17 family.</text>
</comment>
<comment type="caution">
    <text evidence="9">The sequence shown here is derived from an EMBL/GenBank/DDBJ whole genome shotgun (WGS) entry which is preliminary data.</text>
</comment>
<sequence length="439" mass="48604">MGFSSVFLWLLLIFFFCFPNVMTVQAFTGTYGVNYGRIADNIPPPSNVVTLLKAAKIKNIRIYDADHSVLTAFKGSGIEIVIGVGNEFLKDMSVGEDGAMNWIKENVEPFLPGTQIRGIAVGNEILGSTDVELWEALLPAAKNIYSALDRLDLTDKIQVQTAHSEAVFGSSYPPSAGAFREDVLPYMKPLLQFFSQIGSPFYINAYPFLAYKSDPSHIDINYALFRSNSGTYDAKTNLHYDNMFDAMVDAAYAALEKAGFAKMEVIVSETGWASKGDPDEAGATVKNARTYNYNLRKRLLKKKGTPYRPKISAKAYVFALFNENLKPGPTSERNFGLFKADGSISYNIGFTGLVSSSPSLPPLSLRVRVRPDNDNLCCCSSLEINLTSRGSVSKLSSLWSREIMLGQLQTLDVIRFLEFNQISLQHQHFVADSFVLVQN</sequence>
<protein>
    <recommendedName>
        <fullName evidence="3">glucan endo-1,3-beta-D-glucosidase</fullName>
        <ecNumber evidence="3">3.2.1.39</ecNumber>
    </recommendedName>
</protein>
<dbReference type="FunFam" id="3.20.20.80:FF:000005">
    <property type="entry name" value="Glucan endo-1,3-beta-glucosidase 14"/>
    <property type="match status" value="1"/>
</dbReference>
<organism evidence="9 10">
    <name type="scientific">Punica granatum</name>
    <name type="common">Pomegranate</name>
    <dbReference type="NCBI Taxonomy" id="22663"/>
    <lineage>
        <taxon>Eukaryota</taxon>
        <taxon>Viridiplantae</taxon>
        <taxon>Streptophyta</taxon>
        <taxon>Embryophyta</taxon>
        <taxon>Tracheophyta</taxon>
        <taxon>Spermatophyta</taxon>
        <taxon>Magnoliopsida</taxon>
        <taxon>eudicotyledons</taxon>
        <taxon>Gunneridae</taxon>
        <taxon>Pentapetalae</taxon>
        <taxon>rosids</taxon>
        <taxon>malvids</taxon>
        <taxon>Myrtales</taxon>
        <taxon>Lythraceae</taxon>
        <taxon>Punica</taxon>
    </lineage>
</organism>
<dbReference type="GO" id="GO:0005975">
    <property type="term" value="P:carbohydrate metabolic process"/>
    <property type="evidence" value="ECO:0007669"/>
    <property type="project" value="InterPro"/>
</dbReference>
<evidence type="ECO:0000256" key="8">
    <source>
        <dbReference type="SAM" id="SignalP"/>
    </source>
</evidence>